<feature type="domain" description="Ribbon-helix-helix" evidence="1">
    <location>
        <begin position="16"/>
        <end position="82"/>
    </location>
</feature>
<accession>A0ABP3VDL3</accession>
<dbReference type="Pfam" id="PF13467">
    <property type="entry name" value="RHH_4"/>
    <property type="match status" value="1"/>
</dbReference>
<sequence>MCEIFIGADPEGYGSRTRSVRLHGVVTSIRLENLFWDVLKEIAGRDGMGVVQLIEKLYDELIAARGEAGNFASFLRVSALRYEALLAHQGIPADTSVPIRTLNPQQVLQALPPHWRGSSSAAGVQATSFSASARACAAAKSSAPV</sequence>
<organism evidence="2 3">
    <name type="scientific">Ideonella azotifigens</name>
    <dbReference type="NCBI Taxonomy" id="513160"/>
    <lineage>
        <taxon>Bacteria</taxon>
        <taxon>Pseudomonadati</taxon>
        <taxon>Pseudomonadota</taxon>
        <taxon>Betaproteobacteria</taxon>
        <taxon>Burkholderiales</taxon>
        <taxon>Sphaerotilaceae</taxon>
        <taxon>Ideonella</taxon>
    </lineage>
</organism>
<dbReference type="InterPro" id="IPR038268">
    <property type="entry name" value="RHH_sf"/>
</dbReference>
<dbReference type="RefSeq" id="WP_141284896.1">
    <property type="nucleotide sequence ID" value="NZ_BAAAEW010000022.1"/>
</dbReference>
<protein>
    <submittedName>
        <fullName evidence="2">Ribbon-helix-helix domain-containing protein</fullName>
    </submittedName>
</protein>
<reference evidence="3" key="1">
    <citation type="journal article" date="2019" name="Int. J. Syst. Evol. Microbiol.">
        <title>The Global Catalogue of Microorganisms (GCM) 10K type strain sequencing project: providing services to taxonomists for standard genome sequencing and annotation.</title>
        <authorList>
            <consortium name="The Broad Institute Genomics Platform"/>
            <consortium name="The Broad Institute Genome Sequencing Center for Infectious Disease"/>
            <person name="Wu L."/>
            <person name="Ma J."/>
        </authorList>
    </citation>
    <scope>NUCLEOTIDE SEQUENCE [LARGE SCALE GENOMIC DNA]</scope>
    <source>
        <strain evidence="3">JCM 15503</strain>
    </source>
</reference>
<dbReference type="EMBL" id="BAAAEW010000022">
    <property type="protein sequence ID" value="GAA0755812.1"/>
    <property type="molecule type" value="Genomic_DNA"/>
</dbReference>
<gene>
    <name evidence="2" type="ORF">GCM10009107_33680</name>
</gene>
<evidence type="ECO:0000313" key="2">
    <source>
        <dbReference type="EMBL" id="GAA0755812.1"/>
    </source>
</evidence>
<dbReference type="InterPro" id="IPR027373">
    <property type="entry name" value="RHH_dom"/>
</dbReference>
<comment type="caution">
    <text evidence="2">The sequence shown here is derived from an EMBL/GenBank/DDBJ whole genome shotgun (WGS) entry which is preliminary data.</text>
</comment>
<dbReference type="Gene3D" id="1.10.3990.20">
    <property type="entry name" value="protein bp1543"/>
    <property type="match status" value="1"/>
</dbReference>
<proteinExistence type="predicted"/>
<dbReference type="Proteomes" id="UP001500279">
    <property type="component" value="Unassembled WGS sequence"/>
</dbReference>
<keyword evidence="3" id="KW-1185">Reference proteome</keyword>
<name>A0ABP3VDL3_9BURK</name>
<evidence type="ECO:0000259" key="1">
    <source>
        <dbReference type="Pfam" id="PF13467"/>
    </source>
</evidence>
<evidence type="ECO:0000313" key="3">
    <source>
        <dbReference type="Proteomes" id="UP001500279"/>
    </source>
</evidence>